<keyword evidence="3" id="KW-1185">Reference proteome</keyword>
<gene>
    <name evidence="2" type="ORF">H312_03042</name>
</gene>
<evidence type="ECO:0000313" key="3">
    <source>
        <dbReference type="Proteomes" id="UP000030655"/>
    </source>
</evidence>
<reference evidence="3" key="1">
    <citation type="submission" date="2013-02" db="EMBL/GenBank/DDBJ databases">
        <authorList>
            <consortium name="The Broad Institute Genome Sequencing Platform"/>
            <person name="Cuomo C."/>
            <person name="Becnel J."/>
            <person name="Sanscrainte N."/>
            <person name="Walker B."/>
            <person name="Young S.K."/>
            <person name="Zeng Q."/>
            <person name="Gargeya S."/>
            <person name="Fitzgerald M."/>
            <person name="Haas B."/>
            <person name="Abouelleil A."/>
            <person name="Alvarado L."/>
            <person name="Arachchi H.M."/>
            <person name="Berlin A.M."/>
            <person name="Chapman S.B."/>
            <person name="Dewar J."/>
            <person name="Goldberg J."/>
            <person name="Griggs A."/>
            <person name="Gujja S."/>
            <person name="Hansen M."/>
            <person name="Howarth C."/>
            <person name="Imamovic A."/>
            <person name="Larimer J."/>
            <person name="McCowan C."/>
            <person name="Murphy C."/>
            <person name="Neiman D."/>
            <person name="Pearson M."/>
            <person name="Priest M."/>
            <person name="Roberts A."/>
            <person name="Saif S."/>
            <person name="Shea T."/>
            <person name="Sisk P."/>
            <person name="Sykes S."/>
            <person name="Wortman J."/>
            <person name="Nusbaum C."/>
            <person name="Birren B."/>
        </authorList>
    </citation>
    <scope>NUCLEOTIDE SEQUENCE [LARGE SCALE GENOMIC DNA]</scope>
    <source>
        <strain evidence="3">PRA339</strain>
    </source>
</reference>
<reference evidence="2 3" key="2">
    <citation type="submission" date="2014-03" db="EMBL/GenBank/DDBJ databases">
        <title>The Genome Sequence of Anncaliia algerae insect isolate PRA339.</title>
        <authorList>
            <consortium name="The Broad Institute Genome Sequencing Platform"/>
            <consortium name="The Broad Institute Genome Sequencing Center for Infectious Disease"/>
            <person name="Cuomo C."/>
            <person name="Becnel J."/>
            <person name="Sanscrainte N."/>
            <person name="Walker B."/>
            <person name="Young S.K."/>
            <person name="Zeng Q."/>
            <person name="Gargeya S."/>
            <person name="Fitzgerald M."/>
            <person name="Haas B."/>
            <person name="Abouelleil A."/>
            <person name="Alvarado L."/>
            <person name="Arachchi H.M."/>
            <person name="Berlin A.M."/>
            <person name="Chapman S.B."/>
            <person name="Dewar J."/>
            <person name="Goldberg J."/>
            <person name="Griggs A."/>
            <person name="Gujja S."/>
            <person name="Hansen M."/>
            <person name="Howarth C."/>
            <person name="Imamovic A."/>
            <person name="Larimer J."/>
            <person name="McCowan C."/>
            <person name="Murphy C."/>
            <person name="Neiman D."/>
            <person name="Pearson M."/>
            <person name="Priest M."/>
            <person name="Roberts A."/>
            <person name="Saif S."/>
            <person name="Shea T."/>
            <person name="Sisk P."/>
            <person name="Sykes S."/>
            <person name="Wortman J."/>
            <person name="Nusbaum C."/>
            <person name="Birren B."/>
        </authorList>
    </citation>
    <scope>NUCLEOTIDE SEQUENCE [LARGE SCALE GENOMIC DNA]</scope>
    <source>
        <strain evidence="2 3">PRA339</strain>
    </source>
</reference>
<dbReference type="VEuPathDB" id="MicrosporidiaDB:H312_03042"/>
<sequence>MSEILNTDLEKYDRQIRLFGIETQKKIQETPLVIVQTNKTKKHSLIGGEILKNILLLGFNNVYCDEEILSSFNELCPNPYNELNKNVKLTMISKEDVYEERFDSYIFVLVDTLVNIIGNNKFFLCSACFSYHNTLISHSVCNRNIDELTVIKECMLGAFFVNDLINFIKDGKEIEGFLFPEL</sequence>
<comment type="pathway">
    <text evidence="1">Protein modification.</text>
</comment>
<proteinExistence type="predicted"/>
<protein>
    <submittedName>
        <fullName evidence="2">Uncharacterized protein</fullName>
    </submittedName>
</protein>
<evidence type="ECO:0000313" key="2">
    <source>
        <dbReference type="EMBL" id="KCZ79569.1"/>
    </source>
</evidence>
<dbReference type="STRING" id="1288291.A0A059EXX1"/>
<name>A0A059EXX1_9MICR</name>
<dbReference type="Gene3D" id="3.50.50.80">
    <property type="entry name" value="Ubiquitin-activating enzyme E1, inactive adenylation domain, subdomain 1"/>
    <property type="match status" value="1"/>
</dbReference>
<organism evidence="2 3">
    <name type="scientific">Anncaliia algerae PRA339</name>
    <dbReference type="NCBI Taxonomy" id="1288291"/>
    <lineage>
        <taxon>Eukaryota</taxon>
        <taxon>Fungi</taxon>
        <taxon>Fungi incertae sedis</taxon>
        <taxon>Microsporidia</taxon>
        <taxon>Tubulinosematoidea</taxon>
        <taxon>Tubulinosematidae</taxon>
        <taxon>Anncaliia</taxon>
    </lineage>
</organism>
<dbReference type="AlphaFoldDB" id="A0A059EXX1"/>
<dbReference type="InterPro" id="IPR035985">
    <property type="entry name" value="Ubiquitin-activating_enz"/>
</dbReference>
<dbReference type="EMBL" id="KK365256">
    <property type="protein sequence ID" value="KCZ79569.1"/>
    <property type="molecule type" value="Genomic_DNA"/>
</dbReference>
<dbReference type="GO" id="GO:0008641">
    <property type="term" value="F:ubiquitin-like modifier activating enzyme activity"/>
    <property type="evidence" value="ECO:0007669"/>
    <property type="project" value="InterPro"/>
</dbReference>
<dbReference type="OrthoDB" id="10252231at2759"/>
<accession>A0A059EXX1</accession>
<dbReference type="SUPFAM" id="SSF69572">
    <property type="entry name" value="Activating enzymes of the ubiquitin-like proteins"/>
    <property type="match status" value="1"/>
</dbReference>
<dbReference type="Proteomes" id="UP000030655">
    <property type="component" value="Unassembled WGS sequence"/>
</dbReference>
<dbReference type="HOGENOM" id="CLU_081901_0_0_1"/>
<dbReference type="InterPro" id="IPR042449">
    <property type="entry name" value="Ub-E1_IAD_1"/>
</dbReference>
<evidence type="ECO:0000256" key="1">
    <source>
        <dbReference type="ARBA" id="ARBA00043952"/>
    </source>
</evidence>